<protein>
    <submittedName>
        <fullName evidence="1">Thyrotropin-releasing hormone-degrading ectoenzyme</fullName>
    </submittedName>
</protein>
<evidence type="ECO:0000313" key="2">
    <source>
        <dbReference type="Proteomes" id="UP000805704"/>
    </source>
</evidence>
<sequence length="176" mass="20093">MSAGPAAVFVTARWLAGPPVPLMNQTCFIMSAPLASARLTSSGRDLWFGDLVTPVWWEDVWLKEGFAHYFEYVGTDFLFPKWNMIVAECVGSKHDKVPNEFLKFTQKLSERRSNFSEKLNFEALTFPALFEEEGNVSHLISCTHTQPVPERHGIFKSLLLRFCTAGRFNRNKVFLQ</sequence>
<keyword evidence="2" id="KW-1185">Reference proteome</keyword>
<dbReference type="Proteomes" id="UP000805704">
    <property type="component" value="Chromosome 22"/>
</dbReference>
<comment type="caution">
    <text evidence="1">The sequence shown here is derived from an EMBL/GenBank/DDBJ whole genome shotgun (WGS) entry which is preliminary data.</text>
</comment>
<evidence type="ECO:0000313" key="1">
    <source>
        <dbReference type="EMBL" id="KAG8005476.1"/>
    </source>
</evidence>
<name>A0ACB7EUE3_NIBAL</name>
<dbReference type="EMBL" id="CM024810">
    <property type="protein sequence ID" value="KAG8005476.1"/>
    <property type="molecule type" value="Genomic_DNA"/>
</dbReference>
<gene>
    <name evidence="1" type="primary">TRHDE.4</name>
    <name evidence="1" type="ORF">GBF38_001306</name>
</gene>
<organism evidence="1 2">
    <name type="scientific">Nibea albiflora</name>
    <name type="common">Yellow drum</name>
    <name type="synonym">Corvina albiflora</name>
    <dbReference type="NCBI Taxonomy" id="240163"/>
    <lineage>
        <taxon>Eukaryota</taxon>
        <taxon>Metazoa</taxon>
        <taxon>Chordata</taxon>
        <taxon>Craniata</taxon>
        <taxon>Vertebrata</taxon>
        <taxon>Euteleostomi</taxon>
        <taxon>Actinopterygii</taxon>
        <taxon>Neopterygii</taxon>
        <taxon>Teleostei</taxon>
        <taxon>Neoteleostei</taxon>
        <taxon>Acanthomorphata</taxon>
        <taxon>Eupercaria</taxon>
        <taxon>Sciaenidae</taxon>
        <taxon>Nibea</taxon>
    </lineage>
</organism>
<accession>A0ACB7EUE3</accession>
<proteinExistence type="predicted"/>
<reference evidence="1" key="1">
    <citation type="submission" date="2020-04" db="EMBL/GenBank/DDBJ databases">
        <title>A chromosome-scale assembly and high-density genetic map of the yellow drum (Nibea albiflora) genome.</title>
        <authorList>
            <person name="Xu D."/>
            <person name="Zhang W."/>
            <person name="Chen R."/>
            <person name="Tan P."/>
            <person name="Wang L."/>
            <person name="Song H."/>
            <person name="Tian L."/>
            <person name="Zhu Q."/>
            <person name="Wang B."/>
        </authorList>
    </citation>
    <scope>NUCLEOTIDE SEQUENCE</scope>
    <source>
        <strain evidence="1">ZJHYS-2018</strain>
    </source>
</reference>